<accession>A0AA47KJ80</accession>
<name>A0AA47KJ80_9GAMM</name>
<evidence type="ECO:0000313" key="2">
    <source>
        <dbReference type="Proteomes" id="UP001164748"/>
    </source>
</evidence>
<dbReference type="Proteomes" id="UP001164748">
    <property type="component" value="Chromosome"/>
</dbReference>
<dbReference type="AlphaFoldDB" id="A0AA47KJ80"/>
<gene>
    <name evidence="1" type="ORF">N8M53_08525</name>
</gene>
<protein>
    <submittedName>
        <fullName evidence="1">Uncharacterized protein</fullName>
    </submittedName>
</protein>
<evidence type="ECO:0000313" key="1">
    <source>
        <dbReference type="EMBL" id="WBA07886.1"/>
    </source>
</evidence>
<dbReference type="RefSeq" id="WP_269578471.1">
    <property type="nucleotide sequence ID" value="NZ_CP114588.1"/>
</dbReference>
<proteinExistence type="predicted"/>
<organism evidence="1 2">
    <name type="scientific">Salinivibrio kushneri</name>
    <dbReference type="NCBI Taxonomy" id="1908198"/>
    <lineage>
        <taxon>Bacteria</taxon>
        <taxon>Pseudomonadati</taxon>
        <taxon>Pseudomonadota</taxon>
        <taxon>Gammaproteobacteria</taxon>
        <taxon>Vibrionales</taxon>
        <taxon>Vibrionaceae</taxon>
        <taxon>Salinivibrio</taxon>
    </lineage>
</organism>
<dbReference type="EMBL" id="CP114588">
    <property type="protein sequence ID" value="WBA07886.1"/>
    <property type="molecule type" value="Genomic_DNA"/>
</dbReference>
<sequence>MIIGFSHFIWNVSNTEEVISLLTKKGYLLDFSDVNILNHPSKNDLLRHYNHSHDIHMFRHPDFYDIEVIDHFSGYDRVQDRIRLHQGNMVEIVVPKGKKSLEYQFWEDLGLTRTGDSVSLKRPVPAWRVDIEVTESSRTLAEQYLDLNGITSIAFITKNIEECSNRVRDSLSWASDAFKLEVNGKSLSIILLKSPTGIIVELIEV</sequence>
<reference evidence="1" key="1">
    <citation type="submission" date="2022-09" db="EMBL/GenBank/DDBJ databases">
        <authorList>
            <person name="Li Z.-J."/>
        </authorList>
    </citation>
    <scope>NUCLEOTIDE SEQUENCE</scope>
    <source>
        <strain evidence="1">TGB11</strain>
    </source>
</reference>